<evidence type="ECO:0000313" key="1">
    <source>
        <dbReference type="EMBL" id="AFD29036.1"/>
    </source>
</evidence>
<name>H9CJE1_VIBCL</name>
<sequence length="49" mass="5958">MEDKRTRKAWNISLLYRSSDHNSVDDLSLYIQYRYEFYKDLSIPVQVSI</sequence>
<protein>
    <submittedName>
        <fullName evidence="1">Uncharacterized protein</fullName>
    </submittedName>
</protein>
<reference evidence="1" key="1">
    <citation type="journal article" date="2012" name="FEBS Lett.">
        <title>Genomic analysis of ICEVchBan8: An atypical genetic element in Vibrio cholerae.</title>
        <authorList>
            <person name="Taviani E."/>
            <person name="Spagnoletti M."/>
            <person name="Ceccarelli D."/>
            <person name="Haley B.J."/>
            <person name="Hasan N.A."/>
            <person name="Chen A."/>
            <person name="Colombo M.M."/>
            <person name="Huq A."/>
            <person name="Colwell R.R."/>
        </authorList>
    </citation>
    <scope>NUCLEOTIDE SEQUENCE</scope>
    <source>
        <strain evidence="1">MZ03</strain>
    </source>
</reference>
<dbReference type="EMBL" id="JQ345361">
    <property type="protein sequence ID" value="AFD29036.1"/>
    <property type="molecule type" value="Genomic_DNA"/>
</dbReference>
<accession>H9CJE1</accession>
<dbReference type="AlphaFoldDB" id="H9CJE1"/>
<organism evidence="1">
    <name type="scientific">Vibrio cholerae O37</name>
    <dbReference type="NCBI Taxonomy" id="185332"/>
    <lineage>
        <taxon>Bacteria</taxon>
        <taxon>Pseudomonadati</taxon>
        <taxon>Pseudomonadota</taxon>
        <taxon>Gammaproteobacteria</taxon>
        <taxon>Vibrionales</taxon>
        <taxon>Vibrionaceae</taxon>
        <taxon>Vibrio</taxon>
    </lineage>
</organism>
<proteinExistence type="predicted"/>